<evidence type="ECO:0000313" key="11">
    <source>
        <dbReference type="Proteomes" id="UP000270927"/>
    </source>
</evidence>
<keyword evidence="5 8" id="KW-0645">Protease</keyword>
<dbReference type="InterPro" id="IPR019533">
    <property type="entry name" value="Peptidase_S26"/>
</dbReference>
<dbReference type="Proteomes" id="UP000270927">
    <property type="component" value="Unassembled WGS sequence"/>
</dbReference>
<dbReference type="GO" id="GO:0016020">
    <property type="term" value="C:membrane"/>
    <property type="evidence" value="ECO:0007669"/>
    <property type="project" value="UniProtKB-SubCell"/>
</dbReference>
<dbReference type="PANTHER" id="PTHR43390">
    <property type="entry name" value="SIGNAL PEPTIDASE I"/>
    <property type="match status" value="1"/>
</dbReference>
<dbReference type="PRINTS" id="PR00727">
    <property type="entry name" value="LEADERPTASE"/>
</dbReference>
<dbReference type="InterPro" id="IPR019756">
    <property type="entry name" value="Pept_S26A_signal_pept_1_Ser-AS"/>
</dbReference>
<keyword evidence="8" id="KW-0472">Membrane</keyword>
<evidence type="ECO:0000259" key="9">
    <source>
        <dbReference type="Pfam" id="PF10502"/>
    </source>
</evidence>
<dbReference type="AlphaFoldDB" id="A0A3N2QD14"/>
<dbReference type="PROSITE" id="PS00761">
    <property type="entry name" value="SPASE_I_3"/>
    <property type="match status" value="1"/>
</dbReference>
<dbReference type="RefSeq" id="WP_123662779.1">
    <property type="nucleotide sequence ID" value="NZ_RARA01000023.1"/>
</dbReference>
<dbReference type="GO" id="GO:0004252">
    <property type="term" value="F:serine-type endopeptidase activity"/>
    <property type="evidence" value="ECO:0007669"/>
    <property type="project" value="InterPro"/>
</dbReference>
<dbReference type="GO" id="GO:0009003">
    <property type="term" value="F:signal peptidase activity"/>
    <property type="evidence" value="ECO:0007669"/>
    <property type="project" value="UniProtKB-EC"/>
</dbReference>
<proteinExistence type="inferred from homology"/>
<feature type="domain" description="Peptidase S26" evidence="9">
    <location>
        <begin position="331"/>
        <end position="373"/>
    </location>
</feature>
<dbReference type="Pfam" id="PF10502">
    <property type="entry name" value="Peptidase_S26"/>
    <property type="match status" value="2"/>
</dbReference>
<feature type="transmembrane region" description="Helical" evidence="8">
    <location>
        <begin position="21"/>
        <end position="45"/>
    </location>
</feature>
<reference evidence="10 11" key="1">
    <citation type="submission" date="2018-09" db="EMBL/GenBank/DDBJ databases">
        <title>Comparative Genomics of Wolbachia-Cardinium Dual Endosymbiosis in a Plant-Parasitic Nematode.</title>
        <authorList>
            <person name="Brown A.M.V."/>
            <person name="Wasala S.K."/>
            <person name="Howe D.K."/>
            <person name="Peetz A.B."/>
            <person name="Zasada I.A."/>
            <person name="Denver D.R."/>
        </authorList>
    </citation>
    <scope>NUCLEOTIDE SEQUENCE [LARGE SCALE GENOMIC DNA]</scope>
    <source>
        <strain evidence="10 11">Pp_1</strain>
    </source>
</reference>
<feature type="active site" evidence="7">
    <location>
        <position position="49"/>
    </location>
</feature>
<dbReference type="InterPro" id="IPR036286">
    <property type="entry name" value="LexA/Signal_pep-like_sf"/>
</dbReference>
<evidence type="ECO:0000256" key="6">
    <source>
        <dbReference type="ARBA" id="ARBA00022801"/>
    </source>
</evidence>
<dbReference type="SUPFAM" id="SSF51306">
    <property type="entry name" value="LexA/Signal peptidase"/>
    <property type="match status" value="1"/>
</dbReference>
<evidence type="ECO:0000256" key="3">
    <source>
        <dbReference type="ARBA" id="ARBA00013208"/>
    </source>
</evidence>
<feature type="domain" description="Peptidase S26" evidence="9">
    <location>
        <begin position="19"/>
        <end position="167"/>
    </location>
</feature>
<evidence type="ECO:0000256" key="7">
    <source>
        <dbReference type="PIRSR" id="PIRSR600223-1"/>
    </source>
</evidence>
<dbReference type="NCBIfam" id="TIGR02227">
    <property type="entry name" value="sigpep_I_bact"/>
    <property type="match status" value="2"/>
</dbReference>
<name>A0A3N2QD14_9BACT</name>
<dbReference type="EMBL" id="RARA01000023">
    <property type="protein sequence ID" value="ROT47502.1"/>
    <property type="molecule type" value="Genomic_DNA"/>
</dbReference>
<organism evidence="10 11">
    <name type="scientific">Candidatus Cardinium hertigii</name>
    <dbReference type="NCBI Taxonomy" id="247481"/>
    <lineage>
        <taxon>Bacteria</taxon>
        <taxon>Pseudomonadati</taxon>
        <taxon>Bacteroidota</taxon>
        <taxon>Cytophagia</taxon>
        <taxon>Cytophagales</taxon>
        <taxon>Amoebophilaceae</taxon>
        <taxon>Candidatus Cardinium</taxon>
    </lineage>
</organism>
<dbReference type="PANTHER" id="PTHR43390:SF1">
    <property type="entry name" value="CHLOROPLAST PROCESSING PEPTIDASE"/>
    <property type="match status" value="1"/>
</dbReference>
<keyword evidence="6 8" id="KW-0378">Hydrolase</keyword>
<evidence type="ECO:0000313" key="10">
    <source>
        <dbReference type="EMBL" id="ROT47502.1"/>
    </source>
</evidence>
<comment type="catalytic activity">
    <reaction evidence="1 8">
        <text>Cleavage of hydrophobic, N-terminal signal or leader sequences from secreted and periplasmic proteins.</text>
        <dbReference type="EC" id="3.4.21.89"/>
    </reaction>
</comment>
<keyword evidence="8" id="KW-1133">Transmembrane helix</keyword>
<keyword evidence="11" id="KW-1185">Reference proteome</keyword>
<protein>
    <recommendedName>
        <fullName evidence="4 8">Signal peptidase I</fullName>
        <ecNumber evidence="3 8">3.4.21.89</ecNumber>
    </recommendedName>
</protein>
<comment type="subcellular location">
    <subcellularLocation>
        <location evidence="8">Membrane</location>
        <topology evidence="8">Single-pass type II membrane protein</topology>
    </subcellularLocation>
</comment>
<evidence type="ECO:0000256" key="1">
    <source>
        <dbReference type="ARBA" id="ARBA00000677"/>
    </source>
</evidence>
<accession>A0A3N2QD14</accession>
<dbReference type="Gene3D" id="2.10.109.10">
    <property type="entry name" value="Umud Fragment, subunit A"/>
    <property type="match status" value="2"/>
</dbReference>
<sequence>MKRPFLGKKRVVAPVGILRDWVGSIFFAAMFATLIRWMVIGLYIIPSGSMESTLLTGDFVLVSKLHYGARTPITPLQIPITHQIIPGTKIPSYVDWITLPQYRLPGFSKVQRNDIIVFNTPLGTEPLDLREYWIKRCIAIPGDVVRIDHKQLYVNDKLADTCDTIQYRYFMKTKRKLSSAFFEKNDIIVEKSAISHPDISIVSGHEGYIIYATPNKVKQLTTILPSYIQSVEPVEDEEIQPNNYPSSMLWDDTKGAMDPLTWHKGNFGLLVRTVLGWTKDNFGPLTVPKKGMSIHMDEKNILLYGHAIANFEGKKTIKFTQKECWIDGQQVKQYTFVKNYYFVMGDNRDQSKDSRFIGFIPEEHITGKAIMVLLSSRKKSLFSGIRWNRLFHMV</sequence>
<dbReference type="GO" id="GO:0006465">
    <property type="term" value="P:signal peptide processing"/>
    <property type="evidence" value="ECO:0007669"/>
    <property type="project" value="InterPro"/>
</dbReference>
<dbReference type="OrthoDB" id="9802919at2"/>
<dbReference type="InterPro" id="IPR019758">
    <property type="entry name" value="Pept_S26A_signal_pept_1_CS"/>
</dbReference>
<keyword evidence="8" id="KW-0812">Transmembrane</keyword>
<dbReference type="EC" id="3.4.21.89" evidence="3 8"/>
<dbReference type="CDD" id="cd06530">
    <property type="entry name" value="S26_SPase_I"/>
    <property type="match status" value="2"/>
</dbReference>
<dbReference type="PROSITE" id="PS00501">
    <property type="entry name" value="SPASE_I_1"/>
    <property type="match status" value="1"/>
</dbReference>
<dbReference type="InterPro" id="IPR000223">
    <property type="entry name" value="Pept_S26A_signal_pept_1"/>
</dbReference>
<comment type="similarity">
    <text evidence="2 8">Belongs to the peptidase S26 family.</text>
</comment>
<evidence type="ECO:0000256" key="4">
    <source>
        <dbReference type="ARBA" id="ARBA00019232"/>
    </source>
</evidence>
<evidence type="ECO:0000256" key="5">
    <source>
        <dbReference type="ARBA" id="ARBA00022670"/>
    </source>
</evidence>
<gene>
    <name evidence="10" type="primary">lepB</name>
    <name evidence="10" type="ORF">EDM02_02515</name>
</gene>
<feature type="active site" evidence="7">
    <location>
        <position position="135"/>
    </location>
</feature>
<evidence type="ECO:0000256" key="2">
    <source>
        <dbReference type="ARBA" id="ARBA00009370"/>
    </source>
</evidence>
<evidence type="ECO:0000256" key="8">
    <source>
        <dbReference type="RuleBase" id="RU362042"/>
    </source>
</evidence>
<comment type="caution">
    <text evidence="10">The sequence shown here is derived from an EMBL/GenBank/DDBJ whole genome shotgun (WGS) entry which is preliminary data.</text>
</comment>